<dbReference type="GeneID" id="8852255"/>
<dbReference type="RefSeq" id="XP_002675355.1">
    <property type="nucleotide sequence ID" value="XM_002675309.1"/>
</dbReference>
<accession>D2VKK2</accession>
<dbReference type="Proteomes" id="UP000006671">
    <property type="component" value="Unassembled WGS sequence"/>
</dbReference>
<evidence type="ECO:0000313" key="3">
    <source>
        <dbReference type="Proteomes" id="UP000006671"/>
    </source>
</evidence>
<organism evidence="3">
    <name type="scientific">Naegleria gruberi</name>
    <name type="common">Amoeba</name>
    <dbReference type="NCBI Taxonomy" id="5762"/>
    <lineage>
        <taxon>Eukaryota</taxon>
        <taxon>Discoba</taxon>
        <taxon>Heterolobosea</taxon>
        <taxon>Tetramitia</taxon>
        <taxon>Eutetramitia</taxon>
        <taxon>Vahlkampfiidae</taxon>
        <taxon>Naegleria</taxon>
    </lineage>
</organism>
<protein>
    <submittedName>
        <fullName evidence="2">Predicted protein</fullName>
    </submittedName>
</protein>
<feature type="region of interest" description="Disordered" evidence="1">
    <location>
        <begin position="480"/>
        <end position="507"/>
    </location>
</feature>
<evidence type="ECO:0000313" key="2">
    <source>
        <dbReference type="EMBL" id="EFC42611.1"/>
    </source>
</evidence>
<dbReference type="InParanoid" id="D2VKK2"/>
<dbReference type="VEuPathDB" id="AmoebaDB:NAEGRDRAFT_50311"/>
<proteinExistence type="predicted"/>
<name>D2VKK2_NAEGR</name>
<dbReference type="AlphaFoldDB" id="D2VKK2"/>
<dbReference type="EMBL" id="GG738878">
    <property type="protein sequence ID" value="EFC42611.1"/>
    <property type="molecule type" value="Genomic_DNA"/>
</dbReference>
<dbReference type="KEGG" id="ngr:NAEGRDRAFT_50311"/>
<sequence length="507" mass="59853">MKMRSVVGPFNWIEMMSCVDYEFYELISSFLYSVKSENCRILPNHIQIMVPSSDHDRKYLIFYDREEKLYRILKDEKDEMIPYHEEDDGMGKIKELVKSAKVVSAKINSETFYSVDLMHTHTECQQEGLEWLLQQQTKYFDHIPTEFFFSILDFHTNPSSFRFDRFCIGGELLNALKHEKILPESHNTQFKHFNVTKIGTKASNLWNYPYEGALERLFNRGKLSNELGIDLIHRGFEISMRTLISKDSQLALDLTVEYCKVNQIDLLRKIAMKDHVHITNAVEMFYYFTCCVFQIPIWLYSPSNRWIDYIKNLDSNIHFPFASKCETLSEELQMPRVCLLAKKSLQDSSYGRIQLDRLSYITKNYVKSVNIQYIEEDLVQYDKLNEEFSHYDCIIYCVERLDTSTNNKEEKGIDFNVLKHLAESGKRICFMFKIENLKNFPKSPIPLLKHVKCGLFEFSERNIHTLITGRDIDIKETKYKGVDPCPPPPTQNNDDDEEEEYYSSIFY</sequence>
<keyword evidence="3" id="KW-1185">Reference proteome</keyword>
<gene>
    <name evidence="2" type="ORF">NAEGRDRAFT_50311</name>
</gene>
<evidence type="ECO:0000256" key="1">
    <source>
        <dbReference type="SAM" id="MobiDB-lite"/>
    </source>
</evidence>
<reference evidence="2 3" key="1">
    <citation type="journal article" date="2010" name="Cell">
        <title>The genome of Naegleria gruberi illuminates early eukaryotic versatility.</title>
        <authorList>
            <person name="Fritz-Laylin L.K."/>
            <person name="Prochnik S.E."/>
            <person name="Ginger M.L."/>
            <person name="Dacks J.B."/>
            <person name="Carpenter M.L."/>
            <person name="Field M.C."/>
            <person name="Kuo A."/>
            <person name="Paredez A."/>
            <person name="Chapman J."/>
            <person name="Pham J."/>
            <person name="Shu S."/>
            <person name="Neupane R."/>
            <person name="Cipriano M."/>
            <person name="Mancuso J."/>
            <person name="Tu H."/>
            <person name="Salamov A."/>
            <person name="Lindquist E."/>
            <person name="Shapiro H."/>
            <person name="Lucas S."/>
            <person name="Grigoriev I.V."/>
            <person name="Cande W.Z."/>
            <person name="Fulton C."/>
            <person name="Rokhsar D.S."/>
            <person name="Dawson S.C."/>
        </authorList>
    </citation>
    <scope>NUCLEOTIDE SEQUENCE [LARGE SCALE GENOMIC DNA]</scope>
    <source>
        <strain evidence="2 3">NEG-M</strain>
    </source>
</reference>